<accession>A0A3R7MG02</accession>
<comment type="caution">
    <text evidence="3">The sequence shown here is derived from an EMBL/GenBank/DDBJ whole genome shotgun (WGS) entry which is preliminary data.</text>
</comment>
<dbReference type="InterPro" id="IPR014710">
    <property type="entry name" value="RmlC-like_jellyroll"/>
</dbReference>
<dbReference type="Gene3D" id="2.60.120.10">
    <property type="entry name" value="Jelly Rolls"/>
    <property type="match status" value="1"/>
</dbReference>
<feature type="transmembrane region" description="Helical" evidence="2">
    <location>
        <begin position="319"/>
        <end position="341"/>
    </location>
</feature>
<evidence type="ECO:0000256" key="1">
    <source>
        <dbReference type="SAM" id="MobiDB-lite"/>
    </source>
</evidence>
<evidence type="ECO:0000313" key="3">
    <source>
        <dbReference type="EMBL" id="ROT81629.1"/>
    </source>
</evidence>
<dbReference type="AlphaFoldDB" id="A0A3R7MG02"/>
<dbReference type="SUPFAM" id="SSF51206">
    <property type="entry name" value="cAMP-binding domain-like"/>
    <property type="match status" value="1"/>
</dbReference>
<reference evidence="3 4" key="2">
    <citation type="submission" date="2019-01" db="EMBL/GenBank/DDBJ databases">
        <title>The decoding of complex shrimp genome reveals the adaptation for benthos swimmer, frequently molting mechanism and breeding impact on genome.</title>
        <authorList>
            <person name="Sun Y."/>
            <person name="Gao Y."/>
            <person name="Yu Y."/>
        </authorList>
    </citation>
    <scope>NUCLEOTIDE SEQUENCE [LARGE SCALE GENOMIC DNA]</scope>
    <source>
        <tissue evidence="3">Muscle</tissue>
    </source>
</reference>
<reference evidence="3 4" key="1">
    <citation type="submission" date="2018-04" db="EMBL/GenBank/DDBJ databases">
        <authorList>
            <person name="Zhang X."/>
            <person name="Yuan J."/>
            <person name="Li F."/>
            <person name="Xiang J."/>
        </authorList>
    </citation>
    <scope>NUCLEOTIDE SEQUENCE [LARGE SCALE GENOMIC DNA]</scope>
    <source>
        <tissue evidence="3">Muscle</tissue>
    </source>
</reference>
<feature type="transmembrane region" description="Helical" evidence="2">
    <location>
        <begin position="403"/>
        <end position="427"/>
    </location>
</feature>
<keyword evidence="2" id="KW-1133">Transmembrane helix</keyword>
<feature type="transmembrane region" description="Helical" evidence="2">
    <location>
        <begin position="434"/>
        <end position="454"/>
    </location>
</feature>
<keyword evidence="2" id="KW-0812">Transmembrane</keyword>
<evidence type="ECO:0000313" key="4">
    <source>
        <dbReference type="Proteomes" id="UP000283509"/>
    </source>
</evidence>
<protein>
    <submittedName>
        <fullName evidence="3">Putative rap guanine nucleotide exchange factor 6-like isoform X17</fullName>
    </submittedName>
</protein>
<dbReference type="Proteomes" id="UP000283509">
    <property type="component" value="Unassembled WGS sequence"/>
</dbReference>
<keyword evidence="4" id="KW-1185">Reference proteome</keyword>
<dbReference type="EMBL" id="QCYY01000944">
    <property type="protein sequence ID" value="ROT81629.1"/>
    <property type="molecule type" value="Genomic_DNA"/>
</dbReference>
<sequence>MDLIYGCLRGMEALCWLREPALRALCRTVRYEMHTANDILYCRGELATCWYILLSGSVFIDGSMFLPRSSSQGFRNEVPGADFPARERPARSHPIECSLAIGMRNAHNRSGFRGRTFPPSHTGAGSRGGRVTNTRLDALLFPSFASAKKATESNLPQNHGRRDKGGDRQRPFRISGQSGRPGVKALPPPPQTRREGSAAGQEAPQRLMDFSRDGRAPEPPGAGGGGSTCCAPPQGQVPLVAGVPPFPSLPLSSPSLSTFPCSFPPFSPSSPPPVPSTLFPSSLFPLLVIFFLLFPLLSVFTFLSPLLTFVVPLFAVHTFLFPFLIVLASSVLSLAVLTFIFPPLFVLIFVVPPLAVLTSLFPFLVFITSLFPFLVFLASLFPFLVFITSLFPFLVFLTSLFPFLVFLTSLFPPLTVLTFLIPPFIVLTSLFPPLTVLTFLLPFLVSLSFLFPPLPVLTSLSFPSPSSPSFPSARFLPSSV</sequence>
<feature type="transmembrane region" description="Helical" evidence="2">
    <location>
        <begin position="347"/>
        <end position="367"/>
    </location>
</feature>
<proteinExistence type="predicted"/>
<organism evidence="3 4">
    <name type="scientific">Penaeus vannamei</name>
    <name type="common">Whiteleg shrimp</name>
    <name type="synonym">Litopenaeus vannamei</name>
    <dbReference type="NCBI Taxonomy" id="6689"/>
    <lineage>
        <taxon>Eukaryota</taxon>
        <taxon>Metazoa</taxon>
        <taxon>Ecdysozoa</taxon>
        <taxon>Arthropoda</taxon>
        <taxon>Crustacea</taxon>
        <taxon>Multicrustacea</taxon>
        <taxon>Malacostraca</taxon>
        <taxon>Eumalacostraca</taxon>
        <taxon>Eucarida</taxon>
        <taxon>Decapoda</taxon>
        <taxon>Dendrobranchiata</taxon>
        <taxon>Penaeoidea</taxon>
        <taxon>Penaeidae</taxon>
        <taxon>Penaeus</taxon>
    </lineage>
</organism>
<keyword evidence="2" id="KW-0472">Membrane</keyword>
<evidence type="ECO:0000256" key="2">
    <source>
        <dbReference type="SAM" id="Phobius"/>
    </source>
</evidence>
<dbReference type="InterPro" id="IPR018490">
    <property type="entry name" value="cNMP-bd_dom_sf"/>
</dbReference>
<gene>
    <name evidence="3" type="ORF">C7M84_025209</name>
</gene>
<feature type="region of interest" description="Disordered" evidence="1">
    <location>
        <begin position="109"/>
        <end position="131"/>
    </location>
</feature>
<dbReference type="STRING" id="6689.A0A3R7MG02"/>
<name>A0A3R7MG02_PENVA</name>
<feature type="region of interest" description="Disordered" evidence="1">
    <location>
        <begin position="148"/>
        <end position="231"/>
    </location>
</feature>
<feature type="transmembrane region" description="Helical" evidence="2">
    <location>
        <begin position="283"/>
        <end position="307"/>
    </location>
</feature>
<feature type="transmembrane region" description="Helical" evidence="2">
    <location>
        <begin position="374"/>
        <end position="397"/>
    </location>
</feature>